<gene>
    <name evidence="1" type="ORF">PENTCL1PPCAC_18761</name>
</gene>
<evidence type="ECO:0000313" key="2">
    <source>
        <dbReference type="Proteomes" id="UP001432027"/>
    </source>
</evidence>
<dbReference type="Proteomes" id="UP001432027">
    <property type="component" value="Unassembled WGS sequence"/>
</dbReference>
<keyword evidence="2" id="KW-1185">Reference proteome</keyword>
<dbReference type="AlphaFoldDB" id="A0AAV5TQE4"/>
<organism evidence="1 2">
    <name type="scientific">Pristionchus entomophagus</name>
    <dbReference type="NCBI Taxonomy" id="358040"/>
    <lineage>
        <taxon>Eukaryota</taxon>
        <taxon>Metazoa</taxon>
        <taxon>Ecdysozoa</taxon>
        <taxon>Nematoda</taxon>
        <taxon>Chromadorea</taxon>
        <taxon>Rhabditida</taxon>
        <taxon>Rhabditina</taxon>
        <taxon>Diplogasteromorpha</taxon>
        <taxon>Diplogasteroidea</taxon>
        <taxon>Neodiplogasteridae</taxon>
        <taxon>Pristionchus</taxon>
    </lineage>
</organism>
<comment type="caution">
    <text evidence="1">The sequence shown here is derived from an EMBL/GenBank/DDBJ whole genome shotgun (WGS) entry which is preliminary data.</text>
</comment>
<protein>
    <submittedName>
        <fullName evidence="1">Uncharacterized protein</fullName>
    </submittedName>
</protein>
<reference evidence="1" key="1">
    <citation type="submission" date="2023-10" db="EMBL/GenBank/DDBJ databases">
        <title>Genome assembly of Pristionchus species.</title>
        <authorList>
            <person name="Yoshida K."/>
            <person name="Sommer R.J."/>
        </authorList>
    </citation>
    <scope>NUCLEOTIDE SEQUENCE</scope>
    <source>
        <strain evidence="1">RS0144</strain>
    </source>
</reference>
<accession>A0AAV5TQE4</accession>
<sequence length="95" mass="10994">DYFFGMHDKDWAPVFCHMFSKKMDKLCIDNSYFPEYLSTEGADLLRNKLPLLGKKIWFDATCNKYADGLNEMTNDHSITVHGASLSIKHTSRENE</sequence>
<feature type="non-terminal residue" evidence="1">
    <location>
        <position position="95"/>
    </location>
</feature>
<evidence type="ECO:0000313" key="1">
    <source>
        <dbReference type="EMBL" id="GMS96586.1"/>
    </source>
</evidence>
<name>A0AAV5TQE4_9BILA</name>
<proteinExistence type="predicted"/>
<dbReference type="EMBL" id="BTSX01000004">
    <property type="protein sequence ID" value="GMS96586.1"/>
    <property type="molecule type" value="Genomic_DNA"/>
</dbReference>
<feature type="non-terminal residue" evidence="1">
    <location>
        <position position="1"/>
    </location>
</feature>